<dbReference type="Proteomes" id="UP000076858">
    <property type="component" value="Unassembled WGS sequence"/>
</dbReference>
<keyword evidence="2" id="KW-1185">Reference proteome</keyword>
<protein>
    <submittedName>
        <fullName evidence="1">Uncharacterized protein</fullName>
    </submittedName>
</protein>
<reference evidence="1 2" key="1">
    <citation type="submission" date="2016-03" db="EMBL/GenBank/DDBJ databases">
        <title>EvidentialGene: Evidence-directed Construction of Genes on Genomes.</title>
        <authorList>
            <person name="Gilbert D.G."/>
            <person name="Choi J.-H."/>
            <person name="Mockaitis K."/>
            <person name="Colbourne J."/>
            <person name="Pfrender M."/>
        </authorList>
    </citation>
    <scope>NUCLEOTIDE SEQUENCE [LARGE SCALE GENOMIC DNA]</scope>
    <source>
        <strain evidence="1 2">Xinb3</strain>
        <tissue evidence="1">Complete organism</tissue>
    </source>
</reference>
<organism evidence="1 2">
    <name type="scientific">Daphnia magna</name>
    <dbReference type="NCBI Taxonomy" id="35525"/>
    <lineage>
        <taxon>Eukaryota</taxon>
        <taxon>Metazoa</taxon>
        <taxon>Ecdysozoa</taxon>
        <taxon>Arthropoda</taxon>
        <taxon>Crustacea</taxon>
        <taxon>Branchiopoda</taxon>
        <taxon>Diplostraca</taxon>
        <taxon>Cladocera</taxon>
        <taxon>Anomopoda</taxon>
        <taxon>Daphniidae</taxon>
        <taxon>Daphnia</taxon>
    </lineage>
</organism>
<name>A0A162DGD9_9CRUS</name>
<dbReference type="EMBL" id="LRGB01001581">
    <property type="protein sequence ID" value="KZS11404.1"/>
    <property type="molecule type" value="Genomic_DNA"/>
</dbReference>
<gene>
    <name evidence="1" type="ORF">APZ42_024145</name>
</gene>
<evidence type="ECO:0000313" key="2">
    <source>
        <dbReference type="Proteomes" id="UP000076858"/>
    </source>
</evidence>
<proteinExistence type="predicted"/>
<sequence length="58" mass="6753">MNLGLNTMMHSEYFIDWNPLNPPLNKSFRRLTLLAVYKGLVSMSSTVKLLQLQWKTLV</sequence>
<evidence type="ECO:0000313" key="1">
    <source>
        <dbReference type="EMBL" id="KZS11404.1"/>
    </source>
</evidence>
<comment type="caution">
    <text evidence="1">The sequence shown here is derived from an EMBL/GenBank/DDBJ whole genome shotgun (WGS) entry which is preliminary data.</text>
</comment>
<dbReference type="AlphaFoldDB" id="A0A162DGD9"/>
<accession>A0A162DGD9</accession>